<evidence type="ECO:0000313" key="2">
    <source>
        <dbReference type="EMBL" id="CAI6362564.1"/>
    </source>
</evidence>
<sequence>MEGALADKTEESLVRLVAPILSAIDMVTTTGDVQTLESESGGSTLGGAVGEASAEDVEETVFSHGDGVPNGDAILSAIFGASDVSLSAAESAKAAEKASQALPPLWRRIAADFGCFGHRV</sequence>
<comment type="caution">
    <text evidence="2">The sequence shown here is derived from an EMBL/GenBank/DDBJ whole genome shotgun (WGS) entry which is preliminary data.</text>
</comment>
<feature type="region of interest" description="Disordered" evidence="1">
    <location>
        <begin position="36"/>
        <end position="56"/>
    </location>
</feature>
<proteinExistence type="predicted"/>
<gene>
    <name evidence="2" type="ORF">MEUPH1_LOCUS17623</name>
</gene>
<evidence type="ECO:0000256" key="1">
    <source>
        <dbReference type="SAM" id="MobiDB-lite"/>
    </source>
</evidence>
<protein>
    <submittedName>
        <fullName evidence="2">Uncharacterized protein</fullName>
    </submittedName>
</protein>
<dbReference type="Proteomes" id="UP001160148">
    <property type="component" value="Unassembled WGS sequence"/>
</dbReference>
<evidence type="ECO:0000313" key="3">
    <source>
        <dbReference type="Proteomes" id="UP001160148"/>
    </source>
</evidence>
<reference evidence="2 3" key="1">
    <citation type="submission" date="2023-01" db="EMBL/GenBank/DDBJ databases">
        <authorList>
            <person name="Whitehead M."/>
        </authorList>
    </citation>
    <scope>NUCLEOTIDE SEQUENCE [LARGE SCALE GENOMIC DNA]</scope>
</reference>
<keyword evidence="3" id="KW-1185">Reference proteome</keyword>
<name>A0AAV0X2K8_9HEMI</name>
<dbReference type="AlphaFoldDB" id="A0AAV0X2K8"/>
<accession>A0AAV0X2K8</accession>
<organism evidence="2 3">
    <name type="scientific">Macrosiphum euphorbiae</name>
    <name type="common">potato aphid</name>
    <dbReference type="NCBI Taxonomy" id="13131"/>
    <lineage>
        <taxon>Eukaryota</taxon>
        <taxon>Metazoa</taxon>
        <taxon>Ecdysozoa</taxon>
        <taxon>Arthropoda</taxon>
        <taxon>Hexapoda</taxon>
        <taxon>Insecta</taxon>
        <taxon>Pterygota</taxon>
        <taxon>Neoptera</taxon>
        <taxon>Paraneoptera</taxon>
        <taxon>Hemiptera</taxon>
        <taxon>Sternorrhyncha</taxon>
        <taxon>Aphidomorpha</taxon>
        <taxon>Aphidoidea</taxon>
        <taxon>Aphididae</taxon>
        <taxon>Macrosiphini</taxon>
        <taxon>Macrosiphum</taxon>
    </lineage>
</organism>
<dbReference type="EMBL" id="CARXXK010000003">
    <property type="protein sequence ID" value="CAI6362564.1"/>
    <property type="molecule type" value="Genomic_DNA"/>
</dbReference>